<feature type="domain" description="Glycosyl transferase family 1" evidence="1">
    <location>
        <begin position="186"/>
        <end position="340"/>
    </location>
</feature>
<evidence type="ECO:0000259" key="1">
    <source>
        <dbReference type="Pfam" id="PF00534"/>
    </source>
</evidence>
<dbReference type="PANTHER" id="PTHR12526">
    <property type="entry name" value="GLYCOSYLTRANSFERASE"/>
    <property type="match status" value="1"/>
</dbReference>
<evidence type="ECO:0000259" key="2">
    <source>
        <dbReference type="Pfam" id="PF13439"/>
    </source>
</evidence>
<evidence type="ECO:0000313" key="4">
    <source>
        <dbReference type="Proteomes" id="UP000032233"/>
    </source>
</evidence>
<sequence>MVHIITSTDTGGAENMLSNLIEGASSRTAHRAVISLLPLGAIAEKINAFGVETLSLNMKSGADALLYLSRLARMLRVLKPDLVHTWMYHANLLGSLAAFLAGRPPVVWGLHHNNLAFSANKKSTLMVAGLCAPISHFPLVKKIISCSQEALATHRKLGYCSPKMQVIPNGFDLNRFKPDPSARQELRICLGLAPDTPIACMVGRWDPQKDPENFIKAVAKAHRESPRSIYLMCGKGFDNKNSQLKSMLRNAGISKKVLLLGKRDDIPFIMAGIDLLVLPSRGEAFPMVMGEAMACGTPCVATDVGDAAYLNGNLGWIIPPRNHEALAKAMVKGLSLGKDQREILGMKLRYRVRMNFSLADTVKKYEALYARI</sequence>
<keyword evidence="3" id="KW-0808">Transferase</keyword>
<dbReference type="PATRIC" id="fig|1429043.3.peg.5156"/>
<dbReference type="Gene3D" id="3.40.50.2000">
    <property type="entry name" value="Glycogen Phosphorylase B"/>
    <property type="match status" value="2"/>
</dbReference>
<dbReference type="GO" id="GO:0016757">
    <property type="term" value="F:glycosyltransferase activity"/>
    <property type="evidence" value="ECO:0007669"/>
    <property type="project" value="InterPro"/>
</dbReference>
<feature type="domain" description="Glycosyltransferase subfamily 4-like N-terminal" evidence="2">
    <location>
        <begin position="11"/>
        <end position="175"/>
    </location>
</feature>
<evidence type="ECO:0000313" key="3">
    <source>
        <dbReference type="EMBL" id="KIX11404.1"/>
    </source>
</evidence>
<dbReference type="InterPro" id="IPR028098">
    <property type="entry name" value="Glyco_trans_4-like_N"/>
</dbReference>
<organism evidence="3 4">
    <name type="scientific">Dethiosulfatarculus sandiegensis</name>
    <dbReference type="NCBI Taxonomy" id="1429043"/>
    <lineage>
        <taxon>Bacteria</taxon>
        <taxon>Pseudomonadati</taxon>
        <taxon>Thermodesulfobacteriota</taxon>
        <taxon>Desulfarculia</taxon>
        <taxon>Desulfarculales</taxon>
        <taxon>Desulfarculaceae</taxon>
        <taxon>Dethiosulfatarculus</taxon>
    </lineage>
</organism>
<dbReference type="PANTHER" id="PTHR12526:SF630">
    <property type="entry name" value="GLYCOSYLTRANSFERASE"/>
    <property type="match status" value="1"/>
</dbReference>
<gene>
    <name evidence="3" type="ORF">X474_24365</name>
</gene>
<dbReference type="Proteomes" id="UP000032233">
    <property type="component" value="Unassembled WGS sequence"/>
</dbReference>
<dbReference type="EMBL" id="AZAC01000056">
    <property type="protein sequence ID" value="KIX11404.1"/>
    <property type="molecule type" value="Genomic_DNA"/>
</dbReference>
<dbReference type="AlphaFoldDB" id="A0A0D2IZF4"/>
<dbReference type="SUPFAM" id="SSF53756">
    <property type="entry name" value="UDP-Glycosyltransferase/glycogen phosphorylase"/>
    <property type="match status" value="1"/>
</dbReference>
<dbReference type="Pfam" id="PF00534">
    <property type="entry name" value="Glycos_transf_1"/>
    <property type="match status" value="1"/>
</dbReference>
<accession>A0A0D2IZF4</accession>
<reference evidence="3 4" key="1">
    <citation type="submission" date="2013-11" db="EMBL/GenBank/DDBJ databases">
        <title>Metagenomic analysis of a methanogenic consortium involved in long chain n-alkane degradation.</title>
        <authorList>
            <person name="Davidova I.A."/>
            <person name="Callaghan A.V."/>
            <person name="Wawrik B."/>
            <person name="Pruitt S."/>
            <person name="Marks C."/>
            <person name="Duncan K.E."/>
            <person name="Suflita J.M."/>
        </authorList>
    </citation>
    <scope>NUCLEOTIDE SEQUENCE [LARGE SCALE GENOMIC DNA]</scope>
    <source>
        <strain evidence="3 4">SPR</strain>
    </source>
</reference>
<dbReference type="InterPro" id="IPR001296">
    <property type="entry name" value="Glyco_trans_1"/>
</dbReference>
<dbReference type="STRING" id="1429043.X474_24365"/>
<dbReference type="Pfam" id="PF13439">
    <property type="entry name" value="Glyco_transf_4"/>
    <property type="match status" value="1"/>
</dbReference>
<dbReference type="InParanoid" id="A0A0D2IZF4"/>
<name>A0A0D2IZF4_9BACT</name>
<keyword evidence="4" id="KW-1185">Reference proteome</keyword>
<comment type="caution">
    <text evidence="3">The sequence shown here is derived from an EMBL/GenBank/DDBJ whole genome shotgun (WGS) entry which is preliminary data.</text>
</comment>
<protein>
    <submittedName>
        <fullName evidence="3">Glycosyl transferase family 1</fullName>
    </submittedName>
</protein>
<proteinExistence type="predicted"/>